<dbReference type="InterPro" id="IPR012337">
    <property type="entry name" value="RNaseH-like_sf"/>
</dbReference>
<keyword evidence="7" id="KW-1185">Reference proteome</keyword>
<dbReference type="RefSeq" id="WP_277445418.1">
    <property type="nucleotide sequence ID" value="NZ_JAKOAV010000049.1"/>
</dbReference>
<dbReference type="Proteomes" id="UP001154312">
    <property type="component" value="Unassembled WGS sequence"/>
</dbReference>
<name>A0A9X4H797_9FIRM</name>
<organism evidence="6 7">
    <name type="scientific">Pelotomaculum isophthalicicum JI</name>
    <dbReference type="NCBI Taxonomy" id="947010"/>
    <lineage>
        <taxon>Bacteria</taxon>
        <taxon>Bacillati</taxon>
        <taxon>Bacillota</taxon>
        <taxon>Clostridia</taxon>
        <taxon>Eubacteriales</taxon>
        <taxon>Desulfotomaculaceae</taxon>
        <taxon>Pelotomaculum</taxon>
    </lineage>
</organism>
<dbReference type="PANTHER" id="PTHR33258:SF1">
    <property type="entry name" value="TRANSPOSASE INSL FOR INSERTION SEQUENCE ELEMENT IS186A-RELATED"/>
    <property type="match status" value="1"/>
</dbReference>
<evidence type="ECO:0000256" key="4">
    <source>
        <dbReference type="ARBA" id="ARBA00023172"/>
    </source>
</evidence>
<evidence type="ECO:0000259" key="5">
    <source>
        <dbReference type="Pfam" id="PF01609"/>
    </source>
</evidence>
<evidence type="ECO:0000313" key="6">
    <source>
        <dbReference type="EMBL" id="MDF9409893.1"/>
    </source>
</evidence>
<gene>
    <name evidence="6" type="ORF">L7E55_16330</name>
</gene>
<protein>
    <submittedName>
        <fullName evidence="6">IS4 family transposase</fullName>
    </submittedName>
</protein>
<feature type="domain" description="Transposase IS4-like" evidence="5">
    <location>
        <begin position="101"/>
        <end position="333"/>
    </location>
</feature>
<sequence length="440" mass="49529">MFSPEWLRDTAAKVGYVQRNRKIDPVTFFWVVVLGFGVGVQRTLASLRRAYETASAETLVPSSFYDRFNKGLIAFLKECLAHGIVDLANHASLTLSDKLKGFKDLVVADGTIIRLHDKLAEQFPGARGKAELKIHTAIGITGNTKSIAIYSGKTADIKTMRIGSWVKDNILLFDLGYFKYELFSRIRGNGGYFVSRLKQSANPTIVSVLRVHQGNTIDLAGKKLKDMLPRLKREVIDIEVEVSFKGRASKAKKTEKDGTFEVYHPKGDTPKVKETFRLVGVRDKESKTYHLYLTNITPEQLPAEDVALLYRARWSIELVFKELKRLYQLDVISSGAPTVIESLVLVAMLTLVVSHRLLNQMRLWAPEKSTRFTPLRWAESFYAIAPVMMGRVLKTAGIDEDPLLLIVYFMGEGVDPNVNRERLLSPWVKAANSQGFDTID</sequence>
<dbReference type="NCBIfam" id="NF033592">
    <property type="entry name" value="transpos_IS4_1"/>
    <property type="match status" value="1"/>
</dbReference>
<evidence type="ECO:0000256" key="2">
    <source>
        <dbReference type="ARBA" id="ARBA00022578"/>
    </source>
</evidence>
<dbReference type="PANTHER" id="PTHR33258">
    <property type="entry name" value="TRANSPOSASE INSL FOR INSERTION SEQUENCE ELEMENT IS186A-RELATED"/>
    <property type="match status" value="1"/>
</dbReference>
<dbReference type="Gene3D" id="3.90.350.10">
    <property type="entry name" value="Transposase Inhibitor Protein From Tn5, Chain A, domain 1"/>
    <property type="match status" value="1"/>
</dbReference>
<evidence type="ECO:0000256" key="3">
    <source>
        <dbReference type="ARBA" id="ARBA00023125"/>
    </source>
</evidence>
<comment type="caution">
    <text evidence="6">The sequence shown here is derived from an EMBL/GenBank/DDBJ whole genome shotgun (WGS) entry which is preliminary data.</text>
</comment>
<dbReference type="AlphaFoldDB" id="A0A9X4H797"/>
<proteinExistence type="inferred from homology"/>
<keyword evidence="2" id="KW-0815">Transposition</keyword>
<dbReference type="InterPro" id="IPR002559">
    <property type="entry name" value="Transposase_11"/>
</dbReference>
<keyword evidence="4" id="KW-0233">DNA recombination</keyword>
<reference evidence="6" key="1">
    <citation type="submission" date="2022-02" db="EMBL/GenBank/DDBJ databases">
        <authorList>
            <person name="Leng L."/>
        </authorList>
    </citation>
    <scope>NUCLEOTIDE SEQUENCE</scope>
    <source>
        <strain evidence="6">JI</strain>
    </source>
</reference>
<dbReference type="GO" id="GO:0004803">
    <property type="term" value="F:transposase activity"/>
    <property type="evidence" value="ECO:0007669"/>
    <property type="project" value="InterPro"/>
</dbReference>
<evidence type="ECO:0000313" key="7">
    <source>
        <dbReference type="Proteomes" id="UP001154312"/>
    </source>
</evidence>
<accession>A0A9X4H797</accession>
<evidence type="ECO:0000256" key="1">
    <source>
        <dbReference type="ARBA" id="ARBA00010075"/>
    </source>
</evidence>
<dbReference type="SUPFAM" id="SSF53098">
    <property type="entry name" value="Ribonuclease H-like"/>
    <property type="match status" value="1"/>
</dbReference>
<dbReference type="InterPro" id="IPR047952">
    <property type="entry name" value="Transpos_IS4"/>
</dbReference>
<keyword evidence="3" id="KW-0238">DNA-binding</keyword>
<dbReference type="Pfam" id="PF01609">
    <property type="entry name" value="DDE_Tnp_1"/>
    <property type="match status" value="1"/>
</dbReference>
<dbReference type="GO" id="GO:0006313">
    <property type="term" value="P:DNA transposition"/>
    <property type="evidence" value="ECO:0007669"/>
    <property type="project" value="InterPro"/>
</dbReference>
<comment type="similarity">
    <text evidence="1">Belongs to the transposase 11 family.</text>
</comment>
<dbReference type="GO" id="GO:0003677">
    <property type="term" value="F:DNA binding"/>
    <property type="evidence" value="ECO:0007669"/>
    <property type="project" value="UniProtKB-KW"/>
</dbReference>
<dbReference type="EMBL" id="JAKOAV010000049">
    <property type="protein sequence ID" value="MDF9409893.1"/>
    <property type="molecule type" value="Genomic_DNA"/>
</dbReference>